<dbReference type="AlphaFoldDB" id="A0A3S3N3R7"/>
<evidence type="ECO:0000313" key="3">
    <source>
        <dbReference type="Proteomes" id="UP000283530"/>
    </source>
</evidence>
<accession>A0A3S3N3R7</accession>
<proteinExistence type="predicted"/>
<evidence type="ECO:0000256" key="1">
    <source>
        <dbReference type="SAM" id="Phobius"/>
    </source>
</evidence>
<name>A0A3S3N3R7_9MAGN</name>
<dbReference type="Pfam" id="PF06376">
    <property type="entry name" value="AGP"/>
    <property type="match status" value="1"/>
</dbReference>
<dbReference type="InterPro" id="IPR009424">
    <property type="entry name" value="AGP16/20/22/41"/>
</dbReference>
<sequence>MVLSRVPFGAFVLVYFIFDLILPMIQAQSLAPAPAPASDGMSIDQGVAYMLMLVALVLTYLIHPMDASSFPYKLF</sequence>
<dbReference type="EMBL" id="QPKB01000003">
    <property type="protein sequence ID" value="RWR80240.1"/>
    <property type="molecule type" value="Genomic_DNA"/>
</dbReference>
<comment type="caution">
    <text evidence="2">The sequence shown here is derived from an EMBL/GenBank/DDBJ whole genome shotgun (WGS) entry which is preliminary data.</text>
</comment>
<feature type="transmembrane region" description="Helical" evidence="1">
    <location>
        <begin position="46"/>
        <end position="63"/>
    </location>
</feature>
<feature type="transmembrane region" description="Helical" evidence="1">
    <location>
        <begin position="6"/>
        <end position="25"/>
    </location>
</feature>
<gene>
    <name evidence="2" type="ORF">CKAN_00887100</name>
</gene>
<keyword evidence="1" id="KW-0812">Transmembrane</keyword>
<protein>
    <submittedName>
        <fullName evidence="2">Arabinogalactan peptide 16-like protein</fullName>
    </submittedName>
</protein>
<dbReference type="Proteomes" id="UP000283530">
    <property type="component" value="Unassembled WGS sequence"/>
</dbReference>
<keyword evidence="1" id="KW-0472">Membrane</keyword>
<keyword evidence="3" id="KW-1185">Reference proteome</keyword>
<organism evidence="2 3">
    <name type="scientific">Cinnamomum micranthum f. kanehirae</name>
    <dbReference type="NCBI Taxonomy" id="337451"/>
    <lineage>
        <taxon>Eukaryota</taxon>
        <taxon>Viridiplantae</taxon>
        <taxon>Streptophyta</taxon>
        <taxon>Embryophyta</taxon>
        <taxon>Tracheophyta</taxon>
        <taxon>Spermatophyta</taxon>
        <taxon>Magnoliopsida</taxon>
        <taxon>Magnoliidae</taxon>
        <taxon>Laurales</taxon>
        <taxon>Lauraceae</taxon>
        <taxon>Cinnamomum</taxon>
    </lineage>
</organism>
<reference evidence="2 3" key="1">
    <citation type="journal article" date="2019" name="Nat. Plants">
        <title>Stout camphor tree genome fills gaps in understanding of flowering plant genome evolution.</title>
        <authorList>
            <person name="Chaw S.M."/>
            <person name="Liu Y.C."/>
            <person name="Wu Y.W."/>
            <person name="Wang H.Y."/>
            <person name="Lin C.I."/>
            <person name="Wu C.S."/>
            <person name="Ke H.M."/>
            <person name="Chang L.Y."/>
            <person name="Hsu C.Y."/>
            <person name="Yang H.T."/>
            <person name="Sudianto E."/>
            <person name="Hsu M.H."/>
            <person name="Wu K.P."/>
            <person name="Wang L.N."/>
            <person name="Leebens-Mack J.H."/>
            <person name="Tsai I.J."/>
        </authorList>
    </citation>
    <scope>NUCLEOTIDE SEQUENCE [LARGE SCALE GENOMIC DNA]</scope>
    <source>
        <strain evidence="3">cv. Chaw 1501</strain>
        <tissue evidence="2">Young leaves</tissue>
    </source>
</reference>
<dbReference type="OrthoDB" id="777504at2759"/>
<keyword evidence="1" id="KW-1133">Transmembrane helix</keyword>
<evidence type="ECO:0000313" key="2">
    <source>
        <dbReference type="EMBL" id="RWR80240.1"/>
    </source>
</evidence>
<dbReference type="PANTHER" id="PTHR33374">
    <property type="entry name" value="ARABINOGALACTAN PROTEIN 20"/>
    <property type="match status" value="1"/>
</dbReference>